<dbReference type="Proteomes" id="UP000663088">
    <property type="component" value="Chromosome"/>
</dbReference>
<accession>A0ABX7PTX7</accession>
<dbReference type="EMBL" id="CP065956">
    <property type="protein sequence ID" value="QSR86079.1"/>
    <property type="molecule type" value="Genomic_DNA"/>
</dbReference>
<reference evidence="1 2" key="1">
    <citation type="submission" date="2020-12" db="EMBL/GenBank/DDBJ databases">
        <authorList>
            <person name="Awala S.I."/>
            <person name="Gwak J.-H."/>
            <person name="Kim S.-J."/>
            <person name="Rhee S.-K."/>
        </authorList>
    </citation>
    <scope>NUCLEOTIDE SEQUENCE [LARGE SCALE GENOMIC DNA]</scope>
    <source>
        <strain evidence="1 2">IT5</strain>
    </source>
</reference>
<dbReference type="RefSeq" id="WP_206844252.1">
    <property type="nucleotide sequence ID" value="NZ_CP065956.1"/>
</dbReference>
<gene>
    <name evidence="1" type="ORF">EM20IM_06080</name>
</gene>
<name>A0ABX7PTX7_9BACT</name>
<sequence length="54" mass="6313">MSEFGAVEFKLPSLREELIKYVRKASEEEGRPLSFTEATQCIDVMRRMFLEAWG</sequence>
<proteinExistence type="predicted"/>
<evidence type="ECO:0000313" key="1">
    <source>
        <dbReference type="EMBL" id="QSR86079.1"/>
    </source>
</evidence>
<protein>
    <submittedName>
        <fullName evidence="1">Uncharacterized protein</fullName>
    </submittedName>
</protein>
<organism evidence="1 2">
    <name type="scientific">Candidatus Methylacidiphilum infernorum</name>
    <dbReference type="NCBI Taxonomy" id="511746"/>
    <lineage>
        <taxon>Bacteria</taxon>
        <taxon>Pseudomonadati</taxon>
        <taxon>Verrucomicrobiota</taxon>
        <taxon>Methylacidiphilae</taxon>
        <taxon>Methylacidiphilales</taxon>
        <taxon>Methylacidiphilaceae</taxon>
        <taxon>Methylacidiphilum (ex Ratnadevi et al. 2023)</taxon>
    </lineage>
</organism>
<keyword evidence="2" id="KW-1185">Reference proteome</keyword>
<evidence type="ECO:0000313" key="2">
    <source>
        <dbReference type="Proteomes" id="UP000663088"/>
    </source>
</evidence>